<organism evidence="2 3">
    <name type="scientific">Leishmania braziliensis MHOM/BR/75/M2904</name>
    <dbReference type="NCBI Taxonomy" id="420245"/>
    <lineage>
        <taxon>Eukaryota</taxon>
        <taxon>Discoba</taxon>
        <taxon>Euglenozoa</taxon>
        <taxon>Kinetoplastea</taxon>
        <taxon>Metakinetoplastina</taxon>
        <taxon>Trypanosomatida</taxon>
        <taxon>Trypanosomatidae</taxon>
        <taxon>Leishmaniinae</taxon>
        <taxon>Leishmania</taxon>
        <taxon>Leishmania braziliensis species complex</taxon>
    </lineage>
</organism>
<dbReference type="AlphaFoldDB" id="A0A3P3Z4Y8"/>
<evidence type="ECO:0000313" key="3">
    <source>
        <dbReference type="Proteomes" id="UP000319462"/>
    </source>
</evidence>
<name>A0A3P3Z4Y8_LEIBR</name>
<protein>
    <submittedName>
        <fullName evidence="2">Hypothetical_protein</fullName>
    </submittedName>
</protein>
<evidence type="ECO:0000313" key="2">
    <source>
        <dbReference type="EMBL" id="SYZ65275.1"/>
    </source>
</evidence>
<feature type="region of interest" description="Disordered" evidence="1">
    <location>
        <begin position="58"/>
        <end position="78"/>
    </location>
</feature>
<sequence length="78" mass="8245">MISLHVAARTMASPVRSGVVTLGVPQVEGYDDAQLALVVPRLAQLSYDKDQYDGLSHSVLHSGGSRSVAGELQHGESE</sequence>
<gene>
    <name evidence="2" type="ORF">LBRM2904_20.3150</name>
</gene>
<evidence type="ECO:0000256" key="1">
    <source>
        <dbReference type="SAM" id="MobiDB-lite"/>
    </source>
</evidence>
<reference evidence="2 3" key="1">
    <citation type="submission" date="2018-09" db="EMBL/GenBank/DDBJ databases">
        <authorList>
            <person name="Peiro R."/>
            <person name="Begona"/>
            <person name="Cbmso G."/>
            <person name="Lopez M."/>
            <person name="Gonzalez S."/>
        </authorList>
    </citation>
    <scope>NUCLEOTIDE SEQUENCE [LARGE SCALE GENOMIC DNA]</scope>
</reference>
<proteinExistence type="predicted"/>
<dbReference type="EMBL" id="LS997619">
    <property type="protein sequence ID" value="SYZ65275.1"/>
    <property type="molecule type" value="Genomic_DNA"/>
</dbReference>
<accession>A0A3P3Z4Y8</accession>
<feature type="compositionally biased region" description="Low complexity" evidence="1">
    <location>
        <begin position="58"/>
        <end position="68"/>
    </location>
</feature>
<dbReference type="Proteomes" id="UP000319462">
    <property type="component" value="Chromosome 20"/>
</dbReference>